<feature type="non-terminal residue" evidence="1">
    <location>
        <position position="1"/>
    </location>
</feature>
<sequence>NLSNTEINRLDDKNIHQNITFTFENNKSVTVVNGGMPITFLGILNPAIPEKFDITISFMIAASIQATFTKQGNNQQNRIIPLDSNYSEFIFNWFNTNKHNT</sequence>
<evidence type="ECO:0000313" key="2">
    <source>
        <dbReference type="Proteomes" id="UP000663844"/>
    </source>
</evidence>
<organism evidence="1 2">
    <name type="scientific">Adineta steineri</name>
    <dbReference type="NCBI Taxonomy" id="433720"/>
    <lineage>
        <taxon>Eukaryota</taxon>
        <taxon>Metazoa</taxon>
        <taxon>Spiralia</taxon>
        <taxon>Gnathifera</taxon>
        <taxon>Rotifera</taxon>
        <taxon>Eurotatoria</taxon>
        <taxon>Bdelloidea</taxon>
        <taxon>Adinetida</taxon>
        <taxon>Adinetidae</taxon>
        <taxon>Adineta</taxon>
    </lineage>
</organism>
<gene>
    <name evidence="1" type="ORF">OXD698_LOCUS46672</name>
</gene>
<dbReference type="AlphaFoldDB" id="A0A820IRF9"/>
<reference evidence="1" key="1">
    <citation type="submission" date="2021-02" db="EMBL/GenBank/DDBJ databases">
        <authorList>
            <person name="Nowell W R."/>
        </authorList>
    </citation>
    <scope>NUCLEOTIDE SEQUENCE</scope>
</reference>
<name>A0A820IRF9_9BILA</name>
<comment type="caution">
    <text evidence="1">The sequence shown here is derived from an EMBL/GenBank/DDBJ whole genome shotgun (WGS) entry which is preliminary data.</text>
</comment>
<dbReference type="Proteomes" id="UP000663844">
    <property type="component" value="Unassembled WGS sequence"/>
</dbReference>
<proteinExistence type="predicted"/>
<evidence type="ECO:0000313" key="1">
    <source>
        <dbReference type="EMBL" id="CAF4311751.1"/>
    </source>
</evidence>
<protein>
    <submittedName>
        <fullName evidence="1">Uncharacterized protein</fullName>
    </submittedName>
</protein>
<accession>A0A820IRF9</accession>
<dbReference type="EMBL" id="CAJOAZ010017095">
    <property type="protein sequence ID" value="CAF4311751.1"/>
    <property type="molecule type" value="Genomic_DNA"/>
</dbReference>